<comment type="caution">
    <text evidence="1">The sequence shown here is derived from an EMBL/GenBank/DDBJ whole genome shotgun (WGS) entry which is preliminary data.</text>
</comment>
<accession>A0ABU0GCC0</accession>
<keyword evidence="2" id="KW-1185">Reference proteome</keyword>
<reference evidence="1 2" key="1">
    <citation type="submission" date="2023-07" db="EMBL/GenBank/DDBJ databases">
        <title>Genomic Encyclopedia of Type Strains, Phase IV (KMG-IV): sequencing the most valuable type-strain genomes for metagenomic binning, comparative biology and taxonomic classification.</title>
        <authorList>
            <person name="Goeker M."/>
        </authorList>
    </citation>
    <scope>NUCLEOTIDE SEQUENCE [LARGE SCALE GENOMIC DNA]</scope>
    <source>
        <strain evidence="1 2">DSM 1111</strain>
    </source>
</reference>
<dbReference type="RefSeq" id="WP_307375322.1">
    <property type="nucleotide sequence ID" value="NZ_JAUSUW010000011.1"/>
</dbReference>
<sequence>MNKTVTKVDLSDIDDEAPDLSTSPWVEKFQAATVRSGRPKSPKTKVSTTIRLDQDVIDAFRAEGPGWQSRINAVLRDWLRTKS</sequence>
<protein>
    <submittedName>
        <fullName evidence="1">Uncharacterized protein (DUF4415 family)</fullName>
    </submittedName>
</protein>
<dbReference type="Proteomes" id="UP001238496">
    <property type="component" value="Unassembled WGS sequence"/>
</dbReference>
<dbReference type="InterPro" id="IPR025528">
    <property type="entry name" value="BrnA_antitoxin"/>
</dbReference>
<dbReference type="Pfam" id="PF14384">
    <property type="entry name" value="BrnA_antitoxin"/>
    <property type="match status" value="1"/>
</dbReference>
<dbReference type="EMBL" id="JAUSUW010000011">
    <property type="protein sequence ID" value="MDQ0422604.1"/>
    <property type="molecule type" value="Genomic_DNA"/>
</dbReference>
<proteinExistence type="predicted"/>
<evidence type="ECO:0000313" key="1">
    <source>
        <dbReference type="EMBL" id="MDQ0422604.1"/>
    </source>
</evidence>
<organism evidence="1 2">
    <name type="scientific">Peteryoungia aggregata LMG 23059</name>
    <dbReference type="NCBI Taxonomy" id="1368425"/>
    <lineage>
        <taxon>Bacteria</taxon>
        <taxon>Pseudomonadati</taxon>
        <taxon>Pseudomonadota</taxon>
        <taxon>Alphaproteobacteria</taxon>
        <taxon>Hyphomicrobiales</taxon>
        <taxon>Rhizobiaceae</taxon>
        <taxon>Peteryoungia</taxon>
    </lineage>
</organism>
<gene>
    <name evidence="1" type="ORF">J2045_003652</name>
</gene>
<evidence type="ECO:0000313" key="2">
    <source>
        <dbReference type="Proteomes" id="UP001238496"/>
    </source>
</evidence>
<name>A0ABU0GCC0_9HYPH</name>